<keyword evidence="3" id="KW-1185">Reference proteome</keyword>
<gene>
    <name evidence="2" type="ORF">HG542_12770</name>
</gene>
<name>A0A7Y7E731_STRMO</name>
<evidence type="ECO:0000256" key="1">
    <source>
        <dbReference type="SAM" id="Phobius"/>
    </source>
</evidence>
<dbReference type="AlphaFoldDB" id="A0A7Y7E731"/>
<dbReference type="RefSeq" id="WP_171080752.1">
    <property type="nucleotide sequence ID" value="NZ_BNBU01000005.1"/>
</dbReference>
<organism evidence="2 3">
    <name type="scientific">Streptomyces morookaense</name>
    <name type="common">Streptoverticillium morookaense</name>
    <dbReference type="NCBI Taxonomy" id="1970"/>
    <lineage>
        <taxon>Bacteria</taxon>
        <taxon>Bacillati</taxon>
        <taxon>Actinomycetota</taxon>
        <taxon>Actinomycetes</taxon>
        <taxon>Kitasatosporales</taxon>
        <taxon>Streptomycetaceae</taxon>
        <taxon>Streptomyces</taxon>
    </lineage>
</organism>
<sequence>MFLGPVIGIVVTALSSLVKNFSPEVALALYSAAIVGFPLGCLGRRKELREKTLDMAENGQSAKNAWSKGLQQQLVVVIIVVALVGSWLSMAS</sequence>
<evidence type="ECO:0000313" key="2">
    <source>
        <dbReference type="EMBL" id="NVK78540.1"/>
    </source>
</evidence>
<proteinExistence type="predicted"/>
<protein>
    <submittedName>
        <fullName evidence="2">Uncharacterized protein</fullName>
    </submittedName>
</protein>
<reference evidence="2 3" key="1">
    <citation type="submission" date="2020-04" db="EMBL/GenBank/DDBJ databases">
        <title>Draft Genome Sequence of Streptomyces morookaense DSM 40503, an 8-azaguanine-producing strain.</title>
        <authorList>
            <person name="Qi J."/>
            <person name="Gao J.-M."/>
        </authorList>
    </citation>
    <scope>NUCLEOTIDE SEQUENCE [LARGE SCALE GENOMIC DNA]</scope>
    <source>
        <strain evidence="2 3">DSM 40503</strain>
    </source>
</reference>
<dbReference type="Proteomes" id="UP000587462">
    <property type="component" value="Unassembled WGS sequence"/>
</dbReference>
<dbReference type="EMBL" id="JABBXF010000025">
    <property type="protein sequence ID" value="NVK78540.1"/>
    <property type="molecule type" value="Genomic_DNA"/>
</dbReference>
<feature type="transmembrane region" description="Helical" evidence="1">
    <location>
        <begin position="73"/>
        <end position="90"/>
    </location>
</feature>
<keyword evidence="1" id="KW-1133">Transmembrane helix</keyword>
<feature type="transmembrane region" description="Helical" evidence="1">
    <location>
        <begin position="25"/>
        <end position="43"/>
    </location>
</feature>
<comment type="caution">
    <text evidence="2">The sequence shown here is derived from an EMBL/GenBank/DDBJ whole genome shotgun (WGS) entry which is preliminary data.</text>
</comment>
<accession>A0A7Y7E731</accession>
<keyword evidence="1" id="KW-0812">Transmembrane</keyword>
<evidence type="ECO:0000313" key="3">
    <source>
        <dbReference type="Proteomes" id="UP000587462"/>
    </source>
</evidence>
<keyword evidence="1" id="KW-0472">Membrane</keyword>